<organism evidence="1 2">
    <name type="scientific">Glossina palpalis gambiensis</name>
    <dbReference type="NCBI Taxonomy" id="67801"/>
    <lineage>
        <taxon>Eukaryota</taxon>
        <taxon>Metazoa</taxon>
        <taxon>Ecdysozoa</taxon>
        <taxon>Arthropoda</taxon>
        <taxon>Hexapoda</taxon>
        <taxon>Insecta</taxon>
        <taxon>Pterygota</taxon>
        <taxon>Neoptera</taxon>
        <taxon>Endopterygota</taxon>
        <taxon>Diptera</taxon>
        <taxon>Brachycera</taxon>
        <taxon>Muscomorpha</taxon>
        <taxon>Hippoboscoidea</taxon>
        <taxon>Glossinidae</taxon>
        <taxon>Glossina</taxon>
    </lineage>
</organism>
<dbReference type="AlphaFoldDB" id="A0A1B0BN08"/>
<name>A0A1B0BN08_9MUSC</name>
<protein>
    <submittedName>
        <fullName evidence="1">Uncharacterized protein</fullName>
    </submittedName>
</protein>
<dbReference type="EnsemblMetazoa" id="GPPI035211-RA">
    <property type="protein sequence ID" value="GPPI035211-PA"/>
    <property type="gene ID" value="GPPI035211"/>
</dbReference>
<keyword evidence="2" id="KW-1185">Reference proteome</keyword>
<proteinExistence type="predicted"/>
<dbReference type="Proteomes" id="UP000092460">
    <property type="component" value="Unassembled WGS sequence"/>
</dbReference>
<sequence>MSNITLEIEHQWMNEKQSHSVIKGKQFGLEKLPDLVDVAVVVVCLELAKLSIKYVKGIEAQQMKNFFLNIINNDERESVASLNVDCETNSARQETKIRFDYSTEAYKVADLH</sequence>
<reference evidence="2" key="1">
    <citation type="submission" date="2015-01" db="EMBL/GenBank/DDBJ databases">
        <authorList>
            <person name="Aksoy S."/>
            <person name="Warren W."/>
            <person name="Wilson R.K."/>
        </authorList>
    </citation>
    <scope>NUCLEOTIDE SEQUENCE [LARGE SCALE GENOMIC DNA]</scope>
    <source>
        <strain evidence="2">IAEA</strain>
    </source>
</reference>
<reference evidence="1" key="2">
    <citation type="submission" date="2020-05" db="UniProtKB">
        <authorList>
            <consortium name="EnsemblMetazoa"/>
        </authorList>
    </citation>
    <scope>IDENTIFICATION</scope>
    <source>
        <strain evidence="1">IAEA</strain>
    </source>
</reference>
<evidence type="ECO:0000313" key="1">
    <source>
        <dbReference type="EnsemblMetazoa" id="GPPI035211-PA"/>
    </source>
</evidence>
<dbReference type="EMBL" id="JXJN01017137">
    <property type="status" value="NOT_ANNOTATED_CDS"/>
    <property type="molecule type" value="Genomic_DNA"/>
</dbReference>
<evidence type="ECO:0000313" key="2">
    <source>
        <dbReference type="Proteomes" id="UP000092460"/>
    </source>
</evidence>
<accession>A0A1B0BN08</accession>
<dbReference type="VEuPathDB" id="VectorBase:GPPI035211"/>